<feature type="transmembrane region" description="Helical" evidence="2">
    <location>
        <begin position="110"/>
        <end position="134"/>
    </location>
</feature>
<accession>A0ABZ3C8G8</accession>
<dbReference type="RefSeq" id="WP_232548666.1">
    <property type="nucleotide sequence ID" value="NZ_CP115965.1"/>
</dbReference>
<feature type="transmembrane region" description="Helical" evidence="2">
    <location>
        <begin position="165"/>
        <end position="194"/>
    </location>
</feature>
<sequence>MTPATDASATAPTSRTTPDAPGRRRFSPARAGYALLALLAHAAVGLAWLVTALAVMGSLGVLRRIAMNSEFAWDTGRLPQPWVIVVGIVAILVSHLFLRWAMRGAGGGHAAWGPSVIAWCGAFLGVALGAYFWIPPVVVGEQVGPASGESTPWGILGWVAHYARLALPAAVGLVTLVLLLVSRNSPLVVLWRWWRSRPRRPFGRRAERA</sequence>
<reference evidence="3 4" key="1">
    <citation type="journal article" date="2023" name="Environ Microbiome">
        <title>A coral-associated actinobacterium mitigates coral bleaching under heat stress.</title>
        <authorList>
            <person name="Li J."/>
            <person name="Zou Y."/>
            <person name="Li Q."/>
            <person name="Zhang J."/>
            <person name="Bourne D.G."/>
            <person name="Lyu Y."/>
            <person name="Liu C."/>
            <person name="Zhang S."/>
        </authorList>
    </citation>
    <scope>NUCLEOTIDE SEQUENCE [LARGE SCALE GENOMIC DNA]</scope>
    <source>
        <strain evidence="3 4">SCSIO 13291</strain>
    </source>
</reference>
<dbReference type="Proteomes" id="UP001434337">
    <property type="component" value="Chromosome"/>
</dbReference>
<evidence type="ECO:0000313" key="3">
    <source>
        <dbReference type="EMBL" id="WZW98788.1"/>
    </source>
</evidence>
<organism evidence="3 4">
    <name type="scientific">Propioniciclava soli</name>
    <dbReference type="NCBI Taxonomy" id="2775081"/>
    <lineage>
        <taxon>Bacteria</taxon>
        <taxon>Bacillati</taxon>
        <taxon>Actinomycetota</taxon>
        <taxon>Actinomycetes</taxon>
        <taxon>Propionibacteriales</taxon>
        <taxon>Propionibacteriaceae</taxon>
        <taxon>Propioniciclava</taxon>
    </lineage>
</organism>
<evidence type="ECO:0000256" key="2">
    <source>
        <dbReference type="SAM" id="Phobius"/>
    </source>
</evidence>
<gene>
    <name evidence="3" type="ORF">PCC79_00855</name>
</gene>
<feature type="compositionally biased region" description="Low complexity" evidence="1">
    <location>
        <begin position="1"/>
        <end position="20"/>
    </location>
</feature>
<keyword evidence="2" id="KW-0472">Membrane</keyword>
<evidence type="ECO:0008006" key="5">
    <source>
        <dbReference type="Google" id="ProtNLM"/>
    </source>
</evidence>
<proteinExistence type="predicted"/>
<feature type="transmembrane region" description="Helical" evidence="2">
    <location>
        <begin position="33"/>
        <end position="61"/>
    </location>
</feature>
<keyword evidence="2" id="KW-0812">Transmembrane</keyword>
<evidence type="ECO:0000313" key="4">
    <source>
        <dbReference type="Proteomes" id="UP001434337"/>
    </source>
</evidence>
<evidence type="ECO:0000256" key="1">
    <source>
        <dbReference type="SAM" id="MobiDB-lite"/>
    </source>
</evidence>
<keyword evidence="2" id="KW-1133">Transmembrane helix</keyword>
<name>A0ABZ3C8G8_9ACTN</name>
<protein>
    <recommendedName>
        <fullName evidence="5">DUF2269 domain-containing protein</fullName>
    </recommendedName>
</protein>
<feature type="region of interest" description="Disordered" evidence="1">
    <location>
        <begin position="1"/>
        <end position="25"/>
    </location>
</feature>
<keyword evidence="4" id="KW-1185">Reference proteome</keyword>
<feature type="transmembrane region" description="Helical" evidence="2">
    <location>
        <begin position="81"/>
        <end position="98"/>
    </location>
</feature>
<dbReference type="EMBL" id="CP115965">
    <property type="protein sequence ID" value="WZW98788.1"/>
    <property type="molecule type" value="Genomic_DNA"/>
</dbReference>